<sequence length="350" mass="38492">MKRPTQADVARLAGVSRATVSYVLNNQTRGRVPISEETRRRVLDAIAELDYVPDARAQALRSGNTKTIGLIIPDIHNPHFWEMADGAEQAARAAGYDILLSSIRPEDEHAKDIFKNLARRRIDGLIMVPSFLYDSAEAQKTLAALLKRRLPVVGIMSGHGHVPHKIDRILADYRDATLELMARLLAWQHRRIGFVFGIAVPTLGNDRLVAYRESLEAAGLPVDPNLIIQCGPTLEDGYQATRQLLELPTPPTALLAINDLLAIGALRAIADAGLRVPDDISLAGYDDIPLARYLVPRLTTASKDGTKIGQEAIRLLLARLEQPDSPPQEVRVPARLILRESTGPVPIVER</sequence>
<proteinExistence type="predicted"/>
<comment type="caution">
    <text evidence="5">The sequence shown here is derived from an EMBL/GenBank/DDBJ whole genome shotgun (WGS) entry which is preliminary data.</text>
</comment>
<protein>
    <submittedName>
        <fullName evidence="5">LacI family transcriptional regulator</fullName>
    </submittedName>
</protein>
<keyword evidence="6" id="KW-1185">Reference proteome</keyword>
<dbReference type="Pfam" id="PF13377">
    <property type="entry name" value="Peripla_BP_3"/>
    <property type="match status" value="1"/>
</dbReference>
<dbReference type="PANTHER" id="PTHR30146:SF109">
    <property type="entry name" value="HTH-TYPE TRANSCRIPTIONAL REGULATOR GALS"/>
    <property type="match status" value="1"/>
</dbReference>
<dbReference type="PROSITE" id="PS50932">
    <property type="entry name" value="HTH_LACI_2"/>
    <property type="match status" value="1"/>
</dbReference>
<evidence type="ECO:0000256" key="3">
    <source>
        <dbReference type="ARBA" id="ARBA00023163"/>
    </source>
</evidence>
<keyword evidence="3" id="KW-0804">Transcription</keyword>
<dbReference type="GO" id="GO:0003700">
    <property type="term" value="F:DNA-binding transcription factor activity"/>
    <property type="evidence" value="ECO:0007669"/>
    <property type="project" value="TreeGrafter"/>
</dbReference>
<dbReference type="RefSeq" id="WP_141612091.1">
    <property type="nucleotide sequence ID" value="NZ_VIGC02000037.1"/>
</dbReference>
<keyword evidence="1" id="KW-0805">Transcription regulation</keyword>
<evidence type="ECO:0000256" key="1">
    <source>
        <dbReference type="ARBA" id="ARBA00023015"/>
    </source>
</evidence>
<dbReference type="OrthoDB" id="369222at2"/>
<organism evidence="5 6">
    <name type="scientific">Litorilinea aerophila</name>
    <dbReference type="NCBI Taxonomy" id="1204385"/>
    <lineage>
        <taxon>Bacteria</taxon>
        <taxon>Bacillati</taxon>
        <taxon>Chloroflexota</taxon>
        <taxon>Caldilineae</taxon>
        <taxon>Caldilineales</taxon>
        <taxon>Caldilineaceae</taxon>
        <taxon>Litorilinea</taxon>
    </lineage>
</organism>
<feature type="domain" description="HTH lacI-type" evidence="4">
    <location>
        <begin position="4"/>
        <end position="62"/>
    </location>
</feature>
<dbReference type="InterPro" id="IPR046335">
    <property type="entry name" value="LacI/GalR-like_sensor"/>
</dbReference>
<evidence type="ECO:0000313" key="6">
    <source>
        <dbReference type="Proteomes" id="UP000317371"/>
    </source>
</evidence>
<gene>
    <name evidence="5" type="ORF">FKZ61_20785</name>
</gene>
<dbReference type="CDD" id="cd01392">
    <property type="entry name" value="HTH_LacI"/>
    <property type="match status" value="1"/>
</dbReference>
<dbReference type="GO" id="GO:0000976">
    <property type="term" value="F:transcription cis-regulatory region binding"/>
    <property type="evidence" value="ECO:0007669"/>
    <property type="project" value="TreeGrafter"/>
</dbReference>
<dbReference type="Gene3D" id="1.10.260.40">
    <property type="entry name" value="lambda repressor-like DNA-binding domains"/>
    <property type="match status" value="1"/>
</dbReference>
<evidence type="ECO:0000256" key="2">
    <source>
        <dbReference type="ARBA" id="ARBA00023125"/>
    </source>
</evidence>
<accession>A0A540VC00</accession>
<dbReference type="SUPFAM" id="SSF53822">
    <property type="entry name" value="Periplasmic binding protein-like I"/>
    <property type="match status" value="1"/>
</dbReference>
<evidence type="ECO:0000313" key="5">
    <source>
        <dbReference type="EMBL" id="TQE93583.1"/>
    </source>
</evidence>
<dbReference type="Proteomes" id="UP000317371">
    <property type="component" value="Unassembled WGS sequence"/>
</dbReference>
<dbReference type="PANTHER" id="PTHR30146">
    <property type="entry name" value="LACI-RELATED TRANSCRIPTIONAL REPRESSOR"/>
    <property type="match status" value="1"/>
</dbReference>
<evidence type="ECO:0000259" key="4">
    <source>
        <dbReference type="PROSITE" id="PS50932"/>
    </source>
</evidence>
<dbReference type="CDD" id="cd06267">
    <property type="entry name" value="PBP1_LacI_sugar_binding-like"/>
    <property type="match status" value="1"/>
</dbReference>
<dbReference type="InParanoid" id="A0A540VC00"/>
<reference evidence="5 6" key="1">
    <citation type="submission" date="2019-06" db="EMBL/GenBank/DDBJ databases">
        <title>Genome sequence of Litorilinea aerophila BAA-2444.</title>
        <authorList>
            <person name="Maclea K.S."/>
            <person name="Maurais E.G."/>
            <person name="Iannazzi L.C."/>
        </authorList>
    </citation>
    <scope>NUCLEOTIDE SEQUENCE [LARGE SCALE GENOMIC DNA]</scope>
    <source>
        <strain evidence="5 6">ATCC BAA-2444</strain>
    </source>
</reference>
<dbReference type="EMBL" id="VIGC01000037">
    <property type="protein sequence ID" value="TQE93583.1"/>
    <property type="molecule type" value="Genomic_DNA"/>
</dbReference>
<dbReference type="Gene3D" id="3.40.50.2300">
    <property type="match status" value="2"/>
</dbReference>
<keyword evidence="2" id="KW-0238">DNA-binding</keyword>
<dbReference type="AlphaFoldDB" id="A0A540VC00"/>
<dbReference type="Pfam" id="PF00356">
    <property type="entry name" value="LacI"/>
    <property type="match status" value="1"/>
</dbReference>
<dbReference type="InterPro" id="IPR028082">
    <property type="entry name" value="Peripla_BP_I"/>
</dbReference>
<dbReference type="InterPro" id="IPR010982">
    <property type="entry name" value="Lambda_DNA-bd_dom_sf"/>
</dbReference>
<dbReference type="InterPro" id="IPR000843">
    <property type="entry name" value="HTH_LacI"/>
</dbReference>
<name>A0A540VC00_9CHLR</name>
<dbReference type="SUPFAM" id="SSF47413">
    <property type="entry name" value="lambda repressor-like DNA-binding domains"/>
    <property type="match status" value="1"/>
</dbReference>
<dbReference type="SMART" id="SM00354">
    <property type="entry name" value="HTH_LACI"/>
    <property type="match status" value="1"/>
</dbReference>